<dbReference type="PANTHER" id="PTHR44227">
    <property type="match status" value="1"/>
</dbReference>
<keyword evidence="2 3" id="KW-0802">TPR repeat</keyword>
<dbReference type="Pfam" id="PF00515">
    <property type="entry name" value="TPR_1"/>
    <property type="match status" value="3"/>
</dbReference>
<reference evidence="5 6" key="1">
    <citation type="journal article" date="2016" name="Nat. Commun.">
        <title>Thousands of microbial genomes shed light on interconnected biogeochemical processes in an aquifer system.</title>
        <authorList>
            <person name="Anantharaman K."/>
            <person name="Brown C.T."/>
            <person name="Hug L.A."/>
            <person name="Sharon I."/>
            <person name="Castelle C.J."/>
            <person name="Probst A.J."/>
            <person name="Thomas B.C."/>
            <person name="Singh A."/>
            <person name="Wilkins M.J."/>
            <person name="Karaoz U."/>
            <person name="Brodie E.L."/>
            <person name="Williams K.H."/>
            <person name="Hubbard S.S."/>
            <person name="Banfield J.F."/>
        </authorList>
    </citation>
    <scope>NUCLEOTIDE SEQUENCE [LARGE SCALE GENOMIC DNA]</scope>
</reference>
<evidence type="ECO:0000256" key="3">
    <source>
        <dbReference type="PROSITE-ProRule" id="PRU00339"/>
    </source>
</evidence>
<proteinExistence type="predicted"/>
<dbReference type="PROSITE" id="PS50293">
    <property type="entry name" value="TPR_REGION"/>
    <property type="match status" value="3"/>
</dbReference>
<dbReference type="SMART" id="SM00028">
    <property type="entry name" value="TPR"/>
    <property type="match status" value="4"/>
</dbReference>
<organism evidence="5 6">
    <name type="scientific">Candidatus Edwardsbacteria bacterium GWF2_54_11</name>
    <dbReference type="NCBI Taxonomy" id="1817851"/>
    <lineage>
        <taxon>Bacteria</taxon>
        <taxon>Candidatus Edwardsiibacteriota</taxon>
    </lineage>
</organism>
<protein>
    <submittedName>
        <fullName evidence="5">Uncharacterized protein</fullName>
    </submittedName>
</protein>
<evidence type="ECO:0000313" key="5">
    <source>
        <dbReference type="EMBL" id="OGF11925.1"/>
    </source>
</evidence>
<feature type="repeat" description="TPR" evidence="3">
    <location>
        <begin position="335"/>
        <end position="368"/>
    </location>
</feature>
<evidence type="ECO:0000256" key="1">
    <source>
        <dbReference type="ARBA" id="ARBA00022737"/>
    </source>
</evidence>
<dbReference type="InterPro" id="IPR052346">
    <property type="entry name" value="O-mannosyl-transferase_TMTC"/>
</dbReference>
<evidence type="ECO:0000256" key="4">
    <source>
        <dbReference type="SAM" id="MobiDB-lite"/>
    </source>
</evidence>
<dbReference type="InterPro" id="IPR019734">
    <property type="entry name" value="TPR_rpt"/>
</dbReference>
<dbReference type="Proteomes" id="UP000177230">
    <property type="component" value="Unassembled WGS sequence"/>
</dbReference>
<dbReference type="InterPro" id="IPR011990">
    <property type="entry name" value="TPR-like_helical_dom_sf"/>
</dbReference>
<comment type="caution">
    <text evidence="5">The sequence shown here is derived from an EMBL/GenBank/DDBJ whole genome shotgun (WGS) entry which is preliminary data.</text>
</comment>
<feature type="repeat" description="TPR" evidence="3">
    <location>
        <begin position="369"/>
        <end position="402"/>
    </location>
</feature>
<dbReference type="PANTHER" id="PTHR44227:SF3">
    <property type="entry name" value="PROTEIN O-MANNOSYL-TRANSFERASE TMTC4"/>
    <property type="match status" value="1"/>
</dbReference>
<accession>A0A1F5RBW8</accession>
<keyword evidence="1" id="KW-0677">Repeat</keyword>
<feature type="region of interest" description="Disordered" evidence="4">
    <location>
        <begin position="284"/>
        <end position="305"/>
    </location>
</feature>
<evidence type="ECO:0000313" key="6">
    <source>
        <dbReference type="Proteomes" id="UP000177230"/>
    </source>
</evidence>
<feature type="repeat" description="TPR" evidence="3">
    <location>
        <begin position="403"/>
        <end position="436"/>
    </location>
</feature>
<gene>
    <name evidence="5" type="ORF">A2024_02735</name>
</gene>
<dbReference type="Gene3D" id="1.25.40.10">
    <property type="entry name" value="Tetratricopeptide repeat domain"/>
    <property type="match status" value="2"/>
</dbReference>
<sequence>MNKCPFLSVHTTIREIKYDSEGKITEEKETPQAELKDCLEAQCEIFDSSAGKCSLPTIDSKIQSAGSEEQLAVLKSILAETKEARENTAASQLHVLKKAEATNELLHGLKEKMSSVGGVDLGPVQNSLADLRSSLDQNQAKFTDILELILEDQQNRAAQGGLKDNLAPMLQSTSDIKEALVLNQNKFGDILELILEDQQNRAAQGSRETELLAEISQKQERMVEALGQGLNADSLNEGLAKMMDRSGEYLKSLSEADAARQSRLEEMEKQLIKLQQTMQELLEGQRNEQRDISNERRRQKANEHNDRGVMLFHRRELAAAEAEFHRVLDIRPDFAEAYNNLGLTLSDLGKKEEAVEAFKKAIDLSPEAPEAYNNLGCLYRIKKDYQQAVELFNQAIAKREDYSLAYFNLGVAYEELEKFELAIKAWEKVLNLQPTHEEARRKLASYRARR</sequence>
<evidence type="ECO:0000256" key="2">
    <source>
        <dbReference type="ARBA" id="ARBA00022803"/>
    </source>
</evidence>
<name>A0A1F5RBW8_9BACT</name>
<dbReference type="InterPro" id="IPR006597">
    <property type="entry name" value="Sel1-like"/>
</dbReference>
<dbReference type="EMBL" id="MFFM01000034">
    <property type="protein sequence ID" value="OGF11925.1"/>
    <property type="molecule type" value="Genomic_DNA"/>
</dbReference>
<dbReference type="SMART" id="SM00671">
    <property type="entry name" value="SEL1"/>
    <property type="match status" value="3"/>
</dbReference>
<dbReference type="SUPFAM" id="SSF48452">
    <property type="entry name" value="TPR-like"/>
    <property type="match status" value="1"/>
</dbReference>
<dbReference type="PROSITE" id="PS50005">
    <property type="entry name" value="TPR"/>
    <property type="match status" value="3"/>
</dbReference>
<dbReference type="AlphaFoldDB" id="A0A1F5RBW8"/>